<dbReference type="InParanoid" id="A0A251TYI2"/>
<proteinExistence type="predicted"/>
<feature type="compositionally biased region" description="Polar residues" evidence="1">
    <location>
        <begin position="39"/>
        <end position="48"/>
    </location>
</feature>
<reference evidence="3" key="1">
    <citation type="journal article" date="2017" name="Nature">
        <title>The sunflower genome provides insights into oil metabolism, flowering and Asterid evolution.</title>
        <authorList>
            <person name="Badouin H."/>
            <person name="Gouzy J."/>
            <person name="Grassa C.J."/>
            <person name="Murat F."/>
            <person name="Staton S.E."/>
            <person name="Cottret L."/>
            <person name="Lelandais-Briere C."/>
            <person name="Owens G.L."/>
            <person name="Carrere S."/>
            <person name="Mayjonade B."/>
            <person name="Legrand L."/>
            <person name="Gill N."/>
            <person name="Kane N.C."/>
            <person name="Bowers J.E."/>
            <person name="Hubner S."/>
            <person name="Bellec A."/>
            <person name="Berard A."/>
            <person name="Berges H."/>
            <person name="Blanchet N."/>
            <person name="Boniface M.C."/>
            <person name="Brunel D."/>
            <person name="Catrice O."/>
            <person name="Chaidir N."/>
            <person name="Claudel C."/>
            <person name="Donnadieu C."/>
            <person name="Faraut T."/>
            <person name="Fievet G."/>
            <person name="Helmstetter N."/>
            <person name="King M."/>
            <person name="Knapp S.J."/>
            <person name="Lai Z."/>
            <person name="Le Paslier M.C."/>
            <person name="Lippi Y."/>
            <person name="Lorenzon L."/>
            <person name="Mandel J.R."/>
            <person name="Marage G."/>
            <person name="Marchand G."/>
            <person name="Marquand E."/>
            <person name="Bret-Mestries E."/>
            <person name="Morien E."/>
            <person name="Nambeesan S."/>
            <person name="Nguyen T."/>
            <person name="Pegot-Espagnet P."/>
            <person name="Pouilly N."/>
            <person name="Raftis F."/>
            <person name="Sallet E."/>
            <person name="Schiex T."/>
            <person name="Thomas J."/>
            <person name="Vandecasteele C."/>
            <person name="Vares D."/>
            <person name="Vear F."/>
            <person name="Vautrin S."/>
            <person name="Crespi M."/>
            <person name="Mangin B."/>
            <person name="Burke J.M."/>
            <person name="Salse J."/>
            <person name="Munos S."/>
            <person name="Vincourt P."/>
            <person name="Rieseberg L.H."/>
            <person name="Langlade N.B."/>
        </authorList>
    </citation>
    <scope>NUCLEOTIDE SEQUENCE [LARGE SCALE GENOMIC DNA]</scope>
    <source>
        <strain evidence="3">cv. SF193</strain>
    </source>
</reference>
<keyword evidence="3" id="KW-1185">Reference proteome</keyword>
<dbReference type="AlphaFoldDB" id="A0A251TYI2"/>
<protein>
    <submittedName>
        <fullName evidence="2">Uncharacterized protein</fullName>
    </submittedName>
</protein>
<accession>A0A251TYI2</accession>
<evidence type="ECO:0000256" key="1">
    <source>
        <dbReference type="SAM" id="MobiDB-lite"/>
    </source>
</evidence>
<feature type="region of interest" description="Disordered" evidence="1">
    <location>
        <begin position="1"/>
        <end position="66"/>
    </location>
</feature>
<name>A0A251TYI2_HELAN</name>
<dbReference type="EMBL" id="CM007898">
    <property type="protein sequence ID" value="OTG15031.1"/>
    <property type="molecule type" value="Genomic_DNA"/>
</dbReference>
<dbReference type="Proteomes" id="UP000215914">
    <property type="component" value="Chromosome 9"/>
</dbReference>
<sequence>MASGRLIYGFKPDEADPELEATRQRRMQELMAQRGGGSQQTPEQQTPDSTEDLSLDSKNSPPFEIR</sequence>
<evidence type="ECO:0000313" key="3">
    <source>
        <dbReference type="Proteomes" id="UP000215914"/>
    </source>
</evidence>
<gene>
    <name evidence="2" type="ORF">HannXRQ_Chr09g0255931</name>
</gene>
<organism evidence="2 3">
    <name type="scientific">Helianthus annuus</name>
    <name type="common">Common sunflower</name>
    <dbReference type="NCBI Taxonomy" id="4232"/>
    <lineage>
        <taxon>Eukaryota</taxon>
        <taxon>Viridiplantae</taxon>
        <taxon>Streptophyta</taxon>
        <taxon>Embryophyta</taxon>
        <taxon>Tracheophyta</taxon>
        <taxon>Spermatophyta</taxon>
        <taxon>Magnoliopsida</taxon>
        <taxon>eudicotyledons</taxon>
        <taxon>Gunneridae</taxon>
        <taxon>Pentapetalae</taxon>
        <taxon>asterids</taxon>
        <taxon>campanulids</taxon>
        <taxon>Asterales</taxon>
        <taxon>Asteraceae</taxon>
        <taxon>Asteroideae</taxon>
        <taxon>Heliantheae alliance</taxon>
        <taxon>Heliantheae</taxon>
        <taxon>Helianthus</taxon>
    </lineage>
</organism>
<evidence type="ECO:0000313" key="2">
    <source>
        <dbReference type="EMBL" id="OTG15031.1"/>
    </source>
</evidence>